<evidence type="ECO:0000256" key="5">
    <source>
        <dbReference type="ARBA" id="ARBA00022824"/>
    </source>
</evidence>
<proteinExistence type="inferred from homology"/>
<keyword evidence="3" id="KW-0812">Transmembrane</keyword>
<evidence type="ECO:0000259" key="15">
    <source>
        <dbReference type="Pfam" id="PF03200"/>
    </source>
</evidence>
<evidence type="ECO:0000256" key="1">
    <source>
        <dbReference type="ARBA" id="ARBA00004648"/>
    </source>
</evidence>
<keyword evidence="14" id="KW-0732">Signal</keyword>
<dbReference type="InterPro" id="IPR004888">
    <property type="entry name" value="Glycoside_hydrolase_63"/>
</dbReference>
<evidence type="ECO:0000256" key="6">
    <source>
        <dbReference type="ARBA" id="ARBA00022968"/>
    </source>
</evidence>
<keyword evidence="5 12" id="KW-0256">Endoplasmic reticulum</keyword>
<evidence type="ECO:0000256" key="11">
    <source>
        <dbReference type="ARBA" id="ARBA00038888"/>
    </source>
</evidence>
<keyword evidence="4 12" id="KW-0378">Hydrolase</keyword>
<keyword evidence="10 12" id="KW-0326">Glycosidase</keyword>
<reference evidence="17 18" key="1">
    <citation type="submission" date="2016-03" db="EMBL/GenBank/DDBJ databases">
        <title>How can Kluyveromyces marxianus grow so fast - potential evolutionary course in Saccharomyces Complex revealed by comparative genomics.</title>
        <authorList>
            <person name="Mo W."/>
            <person name="Lu W."/>
            <person name="Yang X."/>
            <person name="Qi J."/>
            <person name="Lv H."/>
        </authorList>
    </citation>
    <scope>NUCLEOTIDE SEQUENCE [LARGE SCALE GENOMIC DNA]</scope>
    <source>
        <strain evidence="17 18">FIM1</strain>
    </source>
</reference>
<evidence type="ECO:0000256" key="8">
    <source>
        <dbReference type="ARBA" id="ARBA00023136"/>
    </source>
</evidence>
<dbReference type="SUPFAM" id="SSF48208">
    <property type="entry name" value="Six-hairpin glycosidases"/>
    <property type="match status" value="1"/>
</dbReference>
<comment type="catalytic activity">
    <reaction evidence="12">
        <text>N(4)-(alpha-D-Glc-(1-&gt;2)-alpha-D-Glc-(1-&gt;3)-alpha-D-Glc-(1-&gt;3)-alpha-D-Man-(1-&gt;2)-alpha-D-Man-(1-&gt;2)-alpha-D-Man-(1-&gt;3)-[alpha-D-Man-(1-&gt;2)-alpha-D-Man-(1-&gt;3)-[alpha-D-Man-(1-&gt;2)-alpha-D-Man-(1-&gt;6)]-alpha-D-Man-(1-&gt;6)]-beta-D-Man-(1-&gt;4)-beta-D-GlcNAc-(1-&gt;4)-beta-D-GlcNAc)-L-asparaginyl-[protein] + H2O = N(4)-(alpha-D-Glc-(1-&gt;3)-alpha-D-Glc-(1-&gt;3)-alpha-D-Man-(1-&gt;2)-alpha-D-Man-(1-&gt;2)-alpha-D-Man-(1-&gt;3)-[alpha-D-Man-(1-&gt;2)-alpha-D-Man-(1-&gt;3)-[alpha-D-Man-(1-&gt;2)-alpha-D-Man-(1-&gt;6)]-alpha-D-Man-(1-&gt;6)]-beta-D-Man-(1-&gt;4)-beta-D-GlcNAc-(1-&gt;4)-beta-D-GlcNAc)-L-asparaginyl-[protein] + beta-D-glucose</text>
        <dbReference type="Rhea" id="RHEA:55988"/>
        <dbReference type="Rhea" id="RHEA-COMP:12806"/>
        <dbReference type="Rhea" id="RHEA-COMP:14355"/>
        <dbReference type="ChEBI" id="CHEBI:15377"/>
        <dbReference type="ChEBI" id="CHEBI:15903"/>
        <dbReference type="ChEBI" id="CHEBI:59082"/>
        <dbReference type="ChEBI" id="CHEBI:132537"/>
        <dbReference type="EC" id="3.2.1.106"/>
    </reaction>
</comment>
<evidence type="ECO:0000256" key="13">
    <source>
        <dbReference type="RuleBase" id="RU369107"/>
    </source>
</evidence>
<evidence type="ECO:0000256" key="9">
    <source>
        <dbReference type="ARBA" id="ARBA00023180"/>
    </source>
</evidence>
<comment type="function">
    <text evidence="12">Cleaves the distal alpha 1,2-linked glucose residue from the Glc(3)Man(9)GlcNAc(2) oligosaccharide precursor.</text>
</comment>
<dbReference type="InterPro" id="IPR008928">
    <property type="entry name" value="6-hairpin_glycosidase_sf"/>
</dbReference>
<dbReference type="PANTHER" id="PTHR10412:SF11">
    <property type="entry name" value="MANNOSYL-OLIGOSACCHARIDE GLUCOSIDASE"/>
    <property type="match status" value="1"/>
</dbReference>
<dbReference type="Gene3D" id="2.70.98.110">
    <property type="entry name" value="Glycosyl hydrolase family 63, N-terminal domain"/>
    <property type="match status" value="1"/>
</dbReference>
<keyword evidence="9 13" id="KW-0325">Glycoprotein</keyword>
<evidence type="ECO:0000256" key="4">
    <source>
        <dbReference type="ARBA" id="ARBA00022801"/>
    </source>
</evidence>
<dbReference type="Gene3D" id="1.50.10.10">
    <property type="match status" value="1"/>
</dbReference>
<dbReference type="Pfam" id="PF03200">
    <property type="entry name" value="Glyco_hydro_63"/>
    <property type="match status" value="1"/>
</dbReference>
<feature type="domain" description="Glycosyl hydrolase family 63 C-terminal" evidence="15">
    <location>
        <begin position="313"/>
        <end position="813"/>
    </location>
</feature>
<evidence type="ECO:0000313" key="17">
    <source>
        <dbReference type="EMBL" id="QGN14244.1"/>
    </source>
</evidence>
<evidence type="ECO:0000256" key="10">
    <source>
        <dbReference type="ARBA" id="ARBA00023295"/>
    </source>
</evidence>
<keyword evidence="18" id="KW-1185">Reference proteome</keyword>
<organism evidence="17 18">
    <name type="scientific">Kluyveromyces marxianus</name>
    <name type="common">Yeast</name>
    <name type="synonym">Candida kefyr</name>
    <dbReference type="NCBI Taxonomy" id="4911"/>
    <lineage>
        <taxon>Eukaryota</taxon>
        <taxon>Fungi</taxon>
        <taxon>Dikarya</taxon>
        <taxon>Ascomycota</taxon>
        <taxon>Saccharomycotina</taxon>
        <taxon>Saccharomycetes</taxon>
        <taxon>Saccharomycetales</taxon>
        <taxon>Saccharomycetaceae</taxon>
        <taxon>Kluyveromyces</taxon>
    </lineage>
</organism>
<dbReference type="EMBL" id="CP015055">
    <property type="protein sequence ID" value="QGN14244.1"/>
    <property type="molecule type" value="Genomic_DNA"/>
</dbReference>
<feature type="signal peptide" evidence="14">
    <location>
        <begin position="1"/>
        <end position="20"/>
    </location>
</feature>
<evidence type="ECO:0000256" key="7">
    <source>
        <dbReference type="ARBA" id="ARBA00022989"/>
    </source>
</evidence>
<evidence type="ECO:0000256" key="3">
    <source>
        <dbReference type="ARBA" id="ARBA00022692"/>
    </source>
</evidence>
<dbReference type="InterPro" id="IPR031335">
    <property type="entry name" value="Glyco_hydro_63_C"/>
</dbReference>
<gene>
    <name evidence="17" type="primary">CWH41</name>
    <name evidence="17" type="ORF">FIM1_900</name>
</gene>
<comment type="pathway">
    <text evidence="13">Glycan metabolism; N-glycan degradation.</text>
</comment>
<evidence type="ECO:0000256" key="2">
    <source>
        <dbReference type="ARBA" id="ARBA00010833"/>
    </source>
</evidence>
<name>A0ABX6ERA6_KLUMA</name>
<dbReference type="PANTHER" id="PTHR10412">
    <property type="entry name" value="MANNOSYL-OLIGOSACCHARIDE GLUCOSIDASE"/>
    <property type="match status" value="1"/>
</dbReference>
<evidence type="ECO:0000256" key="14">
    <source>
        <dbReference type="SAM" id="SignalP"/>
    </source>
</evidence>
<accession>A0ABX6ERA6</accession>
<protein>
    <recommendedName>
        <fullName evidence="11 12">Mannosyl-oligosaccharide glucosidase</fullName>
        <ecNumber evidence="11 12">3.2.1.106</ecNumber>
    </recommendedName>
    <alternativeName>
        <fullName evidence="13">Glucosidase I</fullName>
    </alternativeName>
</protein>
<evidence type="ECO:0000313" key="18">
    <source>
        <dbReference type="Proteomes" id="UP000422736"/>
    </source>
</evidence>
<dbReference type="EC" id="3.2.1.106" evidence="11 12"/>
<comment type="similarity">
    <text evidence="2 12">Belongs to the glycosyl hydrolase 63 family.</text>
</comment>
<reference evidence="17 18" key="2">
    <citation type="submission" date="2019-11" db="EMBL/GenBank/DDBJ databases">
        <authorList>
            <person name="Lu H."/>
        </authorList>
    </citation>
    <scope>NUCLEOTIDE SEQUENCE [LARGE SCALE GENOMIC DNA]</scope>
    <source>
        <strain evidence="17 18">FIM1</strain>
    </source>
</reference>
<evidence type="ECO:0000259" key="16">
    <source>
        <dbReference type="Pfam" id="PF16923"/>
    </source>
</evidence>
<keyword evidence="8" id="KW-0472">Membrane</keyword>
<evidence type="ECO:0000256" key="12">
    <source>
        <dbReference type="RuleBase" id="RU368089"/>
    </source>
</evidence>
<dbReference type="Proteomes" id="UP000422736">
    <property type="component" value="Chromosome 2"/>
</dbReference>
<feature type="chain" id="PRO_5046523031" description="Mannosyl-oligosaccharide glucosidase" evidence="14">
    <location>
        <begin position="21"/>
        <end position="819"/>
    </location>
</feature>
<comment type="subcellular location">
    <subcellularLocation>
        <location evidence="1 12">Endoplasmic reticulum membrane</location>
        <topology evidence="1 12">Single-pass type II membrane protein</topology>
    </subcellularLocation>
</comment>
<keyword evidence="6" id="KW-0735">Signal-anchor</keyword>
<feature type="domain" description="Glycosyl hydrolase family 63 N-terminal" evidence="16">
    <location>
        <begin position="36"/>
        <end position="256"/>
    </location>
</feature>
<dbReference type="Pfam" id="PF16923">
    <property type="entry name" value="Glyco_hydro_63N"/>
    <property type="match status" value="1"/>
</dbReference>
<keyword evidence="7" id="KW-1133">Transmembrane helix</keyword>
<dbReference type="InterPro" id="IPR012341">
    <property type="entry name" value="6hp_glycosidase-like_sf"/>
</dbReference>
<dbReference type="InterPro" id="IPR031631">
    <property type="entry name" value="Glyco_hydro_63N"/>
</dbReference>
<sequence length="819" mass="94823">MVSILIAFWIALWQATLCVCKVPLTAREYGRANNQSLLWAPYRANCYFGLKPRYITEEPFVLGMMWFNSMDAQGLSKVRHFVEQGDKLDKYGWVWYDPRIGGKEMIIDSENNMKLNFTFVKSHSGENWAIQVEGNKIREADTAESIVLYMKQNGGEGSTSFLKEDRSHVKRSNKNEISFSGHSGQLGAYSVRIYSDQNDFYKNDKVMPLSSDCDPSKPSVLSLNIPDDQLWKAKDVFQTILGDSIKAHMESQAELNPYSVPSILTIRNIHNFPAGNVQYVQQTFQNHFKFNIIFNKKSSSDQIEPNSVDHLILLAEDLVKQKFDSKFNIPESSKFKTFAEETFSNLLGGLSYFHGTQLVDRKTQFDSESFEKFELLNSNEEGPLELFSMVPSRAFFPRGFYWDEGFHLLQLMDYDADVAFEILQSWFNLIDEDGWIPREVILGDEARSKVPEEFQVQNPNIANPPTLLLAFSEFLNKAKTLQEEILDVHLEQEYSTNNVYSNGDILNKNPELLISYAKNIYPKLLKHYEWFRDTQKGLLEEYMDVPEISSKAHADEAYRWVGRTFTHCLPSGMDDYPRALPPDVAELHVDALSWVGVMTRSMKQIATVLDLEEDIQKFTTIENNIIENLDVLHWNDEKKLYCDITYNDEAVEDTDLRKFVCHEGYVSLLPFALKLIPSENIERLEHIIDTMSNNETLRTPFGLRSLSKQDEFYDTGEVYWRGPIWLNINYLCLDALKFYFQESPLRNSKQVNKELFQKANDLYKQLRRDIIENVYSVWKQDGYVYEQYNHKTGKGSGVQHFTGWTALVVNMIGKQPDEL</sequence>
<dbReference type="InterPro" id="IPR038518">
    <property type="entry name" value="Glyco_hydro_63N_sf"/>
</dbReference>